<dbReference type="SFLD" id="SFLDS00003">
    <property type="entry name" value="Haloacid_Dehalogenase"/>
    <property type="match status" value="1"/>
</dbReference>
<dbReference type="RefSeq" id="WP_235295082.1">
    <property type="nucleotide sequence ID" value="NZ_BSOH01000031.1"/>
</dbReference>
<name>A0AA37WIC1_9BACT</name>
<dbReference type="PANTHER" id="PTHR43481">
    <property type="entry name" value="FRUCTOSE-1-PHOSPHATE PHOSPHATASE"/>
    <property type="match status" value="1"/>
</dbReference>
<keyword evidence="2" id="KW-1185">Reference proteome</keyword>
<protein>
    <submittedName>
        <fullName evidence="1">Haloacid dehalogenase</fullName>
    </submittedName>
</protein>
<dbReference type="PANTHER" id="PTHR43481:SF4">
    <property type="entry name" value="GLYCEROL-1-PHOSPHATE PHOSPHOHYDROLASE 1-RELATED"/>
    <property type="match status" value="1"/>
</dbReference>
<organism evidence="1 2">
    <name type="scientific">Portibacter lacus</name>
    <dbReference type="NCBI Taxonomy" id="1099794"/>
    <lineage>
        <taxon>Bacteria</taxon>
        <taxon>Pseudomonadati</taxon>
        <taxon>Bacteroidota</taxon>
        <taxon>Saprospiria</taxon>
        <taxon>Saprospirales</taxon>
        <taxon>Haliscomenobacteraceae</taxon>
        <taxon>Portibacter</taxon>
    </lineage>
</organism>
<dbReference type="GO" id="GO:0050308">
    <property type="term" value="F:sugar-phosphatase activity"/>
    <property type="evidence" value="ECO:0007669"/>
    <property type="project" value="TreeGrafter"/>
</dbReference>
<dbReference type="InterPro" id="IPR051806">
    <property type="entry name" value="HAD-like_SPP"/>
</dbReference>
<reference evidence="1" key="2">
    <citation type="submission" date="2023-01" db="EMBL/GenBank/DDBJ databases">
        <title>Draft genome sequence of Portibacter lacus strain NBRC 108769.</title>
        <authorList>
            <person name="Sun Q."/>
            <person name="Mori K."/>
        </authorList>
    </citation>
    <scope>NUCLEOTIDE SEQUENCE</scope>
    <source>
        <strain evidence="1">NBRC 108769</strain>
    </source>
</reference>
<dbReference type="Gene3D" id="3.40.50.1000">
    <property type="entry name" value="HAD superfamily/HAD-like"/>
    <property type="match status" value="1"/>
</dbReference>
<comment type="caution">
    <text evidence="1">The sequence shown here is derived from an EMBL/GenBank/DDBJ whole genome shotgun (WGS) entry which is preliminary data.</text>
</comment>
<sequence>MNNIIDNITSDIKGLIFDLDGTLADTIPLHLQAWQSTAQELNFYLTDEMILEHSGTPTEKIAEMLGSLHGWNTNPEVVADTKRKYYYEHKAQAGKTTPIQKILDIAYEYHHKLPMCVGTGSTRDGALKSLADINATHLFDIIVTADDVDHPKPHPETFLKAVDHMGLKPAECIVFEDGAAGIKAAISGGMKLVDVRPWLN</sequence>
<dbReference type="InterPro" id="IPR006439">
    <property type="entry name" value="HAD-SF_hydro_IA"/>
</dbReference>
<dbReference type="SUPFAM" id="SSF56784">
    <property type="entry name" value="HAD-like"/>
    <property type="match status" value="1"/>
</dbReference>
<dbReference type="NCBIfam" id="TIGR01509">
    <property type="entry name" value="HAD-SF-IA-v3"/>
    <property type="match status" value="1"/>
</dbReference>
<dbReference type="CDD" id="cd07505">
    <property type="entry name" value="HAD_BPGM-like"/>
    <property type="match status" value="1"/>
</dbReference>
<dbReference type="InterPro" id="IPR023214">
    <property type="entry name" value="HAD_sf"/>
</dbReference>
<dbReference type="InterPro" id="IPR023198">
    <property type="entry name" value="PGP-like_dom2"/>
</dbReference>
<proteinExistence type="predicted"/>
<gene>
    <name evidence="1" type="ORF">GCM10007940_42960</name>
</gene>
<dbReference type="EMBL" id="BSOH01000031">
    <property type="protein sequence ID" value="GLR19680.1"/>
    <property type="molecule type" value="Genomic_DNA"/>
</dbReference>
<dbReference type="Gene3D" id="1.10.150.240">
    <property type="entry name" value="Putative phosphatase, domain 2"/>
    <property type="match status" value="1"/>
</dbReference>
<dbReference type="Pfam" id="PF13419">
    <property type="entry name" value="HAD_2"/>
    <property type="match status" value="1"/>
</dbReference>
<evidence type="ECO:0000313" key="1">
    <source>
        <dbReference type="EMBL" id="GLR19680.1"/>
    </source>
</evidence>
<dbReference type="InterPro" id="IPR041492">
    <property type="entry name" value="HAD_2"/>
</dbReference>
<dbReference type="AlphaFoldDB" id="A0AA37WIC1"/>
<dbReference type="InterPro" id="IPR036412">
    <property type="entry name" value="HAD-like_sf"/>
</dbReference>
<reference evidence="1" key="1">
    <citation type="journal article" date="2014" name="Int. J. Syst. Evol. Microbiol.">
        <title>Complete genome sequence of Corynebacterium casei LMG S-19264T (=DSM 44701T), isolated from a smear-ripened cheese.</title>
        <authorList>
            <consortium name="US DOE Joint Genome Institute (JGI-PGF)"/>
            <person name="Walter F."/>
            <person name="Albersmeier A."/>
            <person name="Kalinowski J."/>
            <person name="Ruckert C."/>
        </authorList>
    </citation>
    <scope>NUCLEOTIDE SEQUENCE</scope>
    <source>
        <strain evidence="1">NBRC 108769</strain>
    </source>
</reference>
<accession>A0AA37WIC1</accession>
<dbReference type="Proteomes" id="UP001156666">
    <property type="component" value="Unassembled WGS sequence"/>
</dbReference>
<evidence type="ECO:0000313" key="2">
    <source>
        <dbReference type="Proteomes" id="UP001156666"/>
    </source>
</evidence>
<dbReference type="SFLD" id="SFLDG01129">
    <property type="entry name" value="C1.5:_HAD__Beta-PGM__Phosphata"/>
    <property type="match status" value="1"/>
</dbReference>